<evidence type="ECO:0000259" key="1">
    <source>
        <dbReference type="Pfam" id="PF00582"/>
    </source>
</evidence>
<dbReference type="EMBL" id="JAUSZS010000007">
    <property type="protein sequence ID" value="MDQ0935423.1"/>
    <property type="molecule type" value="Genomic_DNA"/>
</dbReference>
<sequence>MEAVAVEGGAVHALARESAAADLTVVGARDGGGLTGAAFGSVGMRLAALTRGPLLVPPPVAAADESALLMPGPVTRAVLRYDVAPVPHDCRCAAGQGRMRVVSQVPSDGAR</sequence>
<dbReference type="Proteomes" id="UP001223072">
    <property type="component" value="Unassembled WGS sequence"/>
</dbReference>
<protein>
    <recommendedName>
        <fullName evidence="1">UspA domain-containing protein</fullName>
    </recommendedName>
</protein>
<comment type="caution">
    <text evidence="2">The sequence shown here is derived from an EMBL/GenBank/DDBJ whole genome shotgun (WGS) entry which is preliminary data.</text>
</comment>
<accession>A0ABU0RTV3</accession>
<evidence type="ECO:0000313" key="2">
    <source>
        <dbReference type="EMBL" id="MDQ0935423.1"/>
    </source>
</evidence>
<name>A0ABU0RTV3_9ACTN</name>
<gene>
    <name evidence="2" type="ORF">QFZ49_005395</name>
</gene>
<keyword evidence="3" id="KW-1185">Reference proteome</keyword>
<dbReference type="Gene3D" id="3.40.50.620">
    <property type="entry name" value="HUPs"/>
    <property type="match status" value="1"/>
</dbReference>
<dbReference type="SUPFAM" id="SSF52402">
    <property type="entry name" value="Adenine nucleotide alpha hydrolases-like"/>
    <property type="match status" value="1"/>
</dbReference>
<evidence type="ECO:0000313" key="3">
    <source>
        <dbReference type="Proteomes" id="UP001223072"/>
    </source>
</evidence>
<dbReference type="InterPro" id="IPR006016">
    <property type="entry name" value="UspA"/>
</dbReference>
<proteinExistence type="predicted"/>
<dbReference type="InterPro" id="IPR014729">
    <property type="entry name" value="Rossmann-like_a/b/a_fold"/>
</dbReference>
<organism evidence="2 3">
    <name type="scientific">Streptomyces turgidiscabies</name>
    <dbReference type="NCBI Taxonomy" id="85558"/>
    <lineage>
        <taxon>Bacteria</taxon>
        <taxon>Bacillati</taxon>
        <taxon>Actinomycetota</taxon>
        <taxon>Actinomycetes</taxon>
        <taxon>Kitasatosporales</taxon>
        <taxon>Streptomycetaceae</taxon>
        <taxon>Streptomyces</taxon>
    </lineage>
</organism>
<reference evidence="2 3" key="1">
    <citation type="submission" date="2023-07" db="EMBL/GenBank/DDBJ databases">
        <title>Comparative genomics of wheat-associated soil bacteria to identify genetic determinants of phenazine resistance.</title>
        <authorList>
            <person name="Mouncey N."/>
        </authorList>
    </citation>
    <scope>NUCLEOTIDE SEQUENCE [LARGE SCALE GENOMIC DNA]</scope>
    <source>
        <strain evidence="2 3">W2I16</strain>
    </source>
</reference>
<dbReference type="RefSeq" id="WP_373431249.1">
    <property type="nucleotide sequence ID" value="NZ_JAUSZS010000007.1"/>
</dbReference>
<feature type="domain" description="UspA" evidence="1">
    <location>
        <begin position="4"/>
        <end position="56"/>
    </location>
</feature>
<dbReference type="Pfam" id="PF00582">
    <property type="entry name" value="Usp"/>
    <property type="match status" value="1"/>
</dbReference>